<sequence length="135" mass="16093">MKNPNNKTLGERSQDKERSPDKERCQDKERSEDREKSEDKRRSGDIERSADRERSREQGVILSLSNSYRSLQYYNINYSEQIYIPVSVPVYYGNVPPNPKIIGLRIQYIPRSRFNTLIFPVRRSIPPTIYRFRHL</sequence>
<proteinExistence type="predicted"/>
<evidence type="ECO:0000313" key="3">
    <source>
        <dbReference type="EnsemblMetazoa" id="XP_026295220"/>
    </source>
</evidence>
<evidence type="ECO:0000313" key="5">
    <source>
        <dbReference type="RefSeq" id="XP_026295220.1"/>
    </source>
</evidence>
<dbReference type="RefSeq" id="XP_026295220.1">
    <property type="nucleotide sequence ID" value="XM_026439435.1"/>
</dbReference>
<accession>A0A8B8GU25</accession>
<gene>
    <name evidence="5" type="primary">LOC100578464</name>
</gene>
<evidence type="ECO:0000256" key="1">
    <source>
        <dbReference type="SAM" id="MobiDB-lite"/>
    </source>
</evidence>
<dbReference type="EnsemblMetazoa" id="XM_026439435">
    <property type="protein sequence ID" value="XP_026295220"/>
    <property type="gene ID" value="LOC100578464"/>
</dbReference>
<reference evidence="3" key="1">
    <citation type="submission" date="2021-01" db="UniProtKB">
        <authorList>
            <consortium name="EnsemblMetazoa"/>
        </authorList>
    </citation>
    <scope>IDENTIFICATION</scope>
    <source>
        <strain evidence="3">DH4</strain>
    </source>
</reference>
<feature type="region of interest" description="Disordered" evidence="1">
    <location>
        <begin position="1"/>
        <end position="59"/>
    </location>
</feature>
<dbReference type="InterPro" id="IPR021007">
    <property type="entry name" value="Sex_determ_C"/>
</dbReference>
<reference evidence="5" key="2">
    <citation type="submission" date="2025-04" db="UniProtKB">
        <authorList>
            <consortium name="RefSeq"/>
        </authorList>
    </citation>
    <scope>IDENTIFICATION</scope>
    <source>
        <strain evidence="5">DH4</strain>
        <tissue evidence="5">Whole body</tissue>
    </source>
</reference>
<protein>
    <submittedName>
        <fullName evidence="5">Uncharacterized protein LOC100578464</fullName>
    </submittedName>
</protein>
<dbReference type="AlphaFoldDB" id="A0A7M7KZZ7"/>
<feature type="compositionally biased region" description="Basic and acidic residues" evidence="1">
    <location>
        <begin position="9"/>
        <end position="57"/>
    </location>
</feature>
<organism evidence="3">
    <name type="scientific">Apis mellifera</name>
    <name type="common">Honeybee</name>
    <dbReference type="NCBI Taxonomy" id="7460"/>
    <lineage>
        <taxon>Eukaryota</taxon>
        <taxon>Metazoa</taxon>
        <taxon>Ecdysozoa</taxon>
        <taxon>Arthropoda</taxon>
        <taxon>Hexapoda</taxon>
        <taxon>Insecta</taxon>
        <taxon>Pterygota</taxon>
        <taxon>Neoptera</taxon>
        <taxon>Endopterygota</taxon>
        <taxon>Hymenoptera</taxon>
        <taxon>Apocrita</taxon>
        <taxon>Aculeata</taxon>
        <taxon>Apoidea</taxon>
        <taxon>Anthophila</taxon>
        <taxon>Apidae</taxon>
        <taxon>Apis</taxon>
    </lineage>
</organism>
<dbReference type="Pfam" id="PF11671">
    <property type="entry name" value="Apis_Csd"/>
    <property type="match status" value="1"/>
</dbReference>
<dbReference type="GeneID" id="100578464"/>
<name>A0A7M7KZZ7_APIME</name>
<evidence type="ECO:0000313" key="4">
    <source>
        <dbReference type="Proteomes" id="UP000005203"/>
    </source>
</evidence>
<accession>A0A7M7KZZ7</accession>
<feature type="domain" description="Complementary sex determiner C-terminal" evidence="2">
    <location>
        <begin position="17"/>
        <end position="133"/>
    </location>
</feature>
<evidence type="ECO:0000259" key="2">
    <source>
        <dbReference type="Pfam" id="PF11671"/>
    </source>
</evidence>
<dbReference type="Proteomes" id="UP000005203">
    <property type="component" value="Linkage group LG3"/>
</dbReference>
<keyword evidence="4" id="KW-1185">Reference proteome</keyword>
<dbReference type="KEGG" id="ame:100578464"/>